<keyword evidence="2" id="KW-0805">Transcription regulation</keyword>
<dbReference type="Pfam" id="PF00126">
    <property type="entry name" value="HTH_1"/>
    <property type="match status" value="1"/>
</dbReference>
<dbReference type="Pfam" id="PF03466">
    <property type="entry name" value="LysR_substrate"/>
    <property type="match status" value="1"/>
</dbReference>
<dbReference type="InterPro" id="IPR036388">
    <property type="entry name" value="WH-like_DNA-bd_sf"/>
</dbReference>
<evidence type="ECO:0000256" key="3">
    <source>
        <dbReference type="ARBA" id="ARBA00023125"/>
    </source>
</evidence>
<dbReference type="AlphaFoldDB" id="A0AB38XQH7"/>
<evidence type="ECO:0000313" key="7">
    <source>
        <dbReference type="Proteomes" id="UP001211044"/>
    </source>
</evidence>
<comment type="similarity">
    <text evidence="1">Belongs to the LysR transcriptional regulatory family.</text>
</comment>
<dbReference type="SUPFAM" id="SSF53850">
    <property type="entry name" value="Periplasmic binding protein-like II"/>
    <property type="match status" value="1"/>
</dbReference>
<dbReference type="Gene3D" id="3.40.190.290">
    <property type="match status" value="1"/>
</dbReference>
<dbReference type="GO" id="GO:0003677">
    <property type="term" value="F:DNA binding"/>
    <property type="evidence" value="ECO:0007669"/>
    <property type="project" value="UniProtKB-KW"/>
</dbReference>
<keyword evidence="4" id="KW-0804">Transcription</keyword>
<name>A0AB38XQH7_9ACTO</name>
<gene>
    <name evidence="6" type="ORF">PIG85_02655</name>
</gene>
<dbReference type="InterPro" id="IPR000847">
    <property type="entry name" value="LysR_HTH_N"/>
</dbReference>
<dbReference type="EMBL" id="CP116394">
    <property type="protein sequence ID" value="WCE46561.1"/>
    <property type="molecule type" value="Genomic_DNA"/>
</dbReference>
<dbReference type="CDD" id="cd05466">
    <property type="entry name" value="PBP2_LTTR_substrate"/>
    <property type="match status" value="1"/>
</dbReference>
<evidence type="ECO:0000313" key="6">
    <source>
        <dbReference type="EMBL" id="WCE46561.1"/>
    </source>
</evidence>
<dbReference type="InterPro" id="IPR036390">
    <property type="entry name" value="WH_DNA-bd_sf"/>
</dbReference>
<dbReference type="KEGG" id="wne:PIG85_02655"/>
<dbReference type="PROSITE" id="PS50931">
    <property type="entry name" value="HTH_LYSR"/>
    <property type="match status" value="1"/>
</dbReference>
<dbReference type="InterPro" id="IPR005119">
    <property type="entry name" value="LysR_subst-bd"/>
</dbReference>
<accession>A0AB38XQH7</accession>
<dbReference type="PANTHER" id="PTHR30346">
    <property type="entry name" value="TRANSCRIPTIONAL DUAL REGULATOR HCAR-RELATED"/>
    <property type="match status" value="1"/>
</dbReference>
<protein>
    <submittedName>
        <fullName evidence="6">LysR family transcriptional regulator</fullName>
    </submittedName>
</protein>
<evidence type="ECO:0000256" key="4">
    <source>
        <dbReference type="ARBA" id="ARBA00023163"/>
    </source>
</evidence>
<dbReference type="SUPFAM" id="SSF46785">
    <property type="entry name" value="Winged helix' DNA-binding domain"/>
    <property type="match status" value="1"/>
</dbReference>
<proteinExistence type="inferred from homology"/>
<dbReference type="RefSeq" id="WP_081499156.1">
    <property type="nucleotide sequence ID" value="NZ_CP116394.1"/>
</dbReference>
<dbReference type="GO" id="GO:0032993">
    <property type="term" value="C:protein-DNA complex"/>
    <property type="evidence" value="ECO:0007669"/>
    <property type="project" value="TreeGrafter"/>
</dbReference>
<dbReference type="PANTHER" id="PTHR30346:SF0">
    <property type="entry name" value="HCA OPERON TRANSCRIPTIONAL ACTIVATOR HCAR"/>
    <property type="match status" value="1"/>
</dbReference>
<evidence type="ECO:0000256" key="2">
    <source>
        <dbReference type="ARBA" id="ARBA00023015"/>
    </source>
</evidence>
<organism evidence="6 7">
    <name type="scientific">Winkia neuii subsp. anitrata</name>
    <dbReference type="NCBI Taxonomy" id="29318"/>
    <lineage>
        <taxon>Bacteria</taxon>
        <taxon>Bacillati</taxon>
        <taxon>Actinomycetota</taxon>
        <taxon>Actinomycetes</taxon>
        <taxon>Actinomycetales</taxon>
        <taxon>Actinomycetaceae</taxon>
        <taxon>Winkia</taxon>
    </lineage>
</organism>
<dbReference type="Proteomes" id="UP001211044">
    <property type="component" value="Chromosome"/>
</dbReference>
<evidence type="ECO:0000259" key="5">
    <source>
        <dbReference type="PROSITE" id="PS50931"/>
    </source>
</evidence>
<evidence type="ECO:0000256" key="1">
    <source>
        <dbReference type="ARBA" id="ARBA00009437"/>
    </source>
</evidence>
<dbReference type="GO" id="GO:0003700">
    <property type="term" value="F:DNA-binding transcription factor activity"/>
    <property type="evidence" value="ECO:0007669"/>
    <property type="project" value="InterPro"/>
</dbReference>
<reference evidence="6" key="1">
    <citation type="submission" date="2023-01" db="EMBL/GenBank/DDBJ databases">
        <title>Comparative Genomic Analysis of the Clinically-Derived Winkia Strain NY0527 Provides Evidence into the Taxonomic Reassignment of Winkia neuii and Characterizes Their Virulence Traits.</title>
        <authorList>
            <person name="Cai X."/>
            <person name="Peng Y."/>
            <person name="Li M."/>
            <person name="Qiu Y."/>
            <person name="Wang Y."/>
            <person name="Xu L."/>
            <person name="Hou Q."/>
        </authorList>
    </citation>
    <scope>NUCLEOTIDE SEQUENCE</scope>
    <source>
        <strain evidence="6">NY0527</strain>
    </source>
</reference>
<sequence length="293" mass="31402">MVVADSTKYLAFLAAAEGGSLSAAGQELGYTPSGVIRLVNSLESELGLTLLKRSARGVRPTSEGQRLLPLARQIVSAHARAAQLAGRLKGVDEGKLTVGTKHSMAAIWLPHIAVAFRKKHPNVDMRVEEGGTSQILNLLEEGRVDCALLTSKAPGYNWLPLQKVALVAWLPPQHPYADAAKVPVQAFAGAPFVRTHLETMMDSDRYLHAHKVTPDVKLTSADSFTTYAMVEAGLGASLNVEPMTRSWTGNVAVVPVDPPYSLEFGVAYADEGLSPAAAEFIALAKDLKKRWLG</sequence>
<keyword evidence="3" id="KW-0238">DNA-binding</keyword>
<dbReference type="Gene3D" id="1.10.10.10">
    <property type="entry name" value="Winged helix-like DNA-binding domain superfamily/Winged helix DNA-binding domain"/>
    <property type="match status" value="1"/>
</dbReference>
<feature type="domain" description="HTH lysR-type" evidence="5">
    <location>
        <begin position="11"/>
        <end position="61"/>
    </location>
</feature>